<keyword evidence="3" id="KW-1185">Reference proteome</keyword>
<evidence type="ECO:0000256" key="1">
    <source>
        <dbReference type="SAM" id="Phobius"/>
    </source>
</evidence>
<dbReference type="Proteomes" id="UP001151760">
    <property type="component" value="Unassembled WGS sequence"/>
</dbReference>
<name>A0ABQ5BLZ7_9ASTR</name>
<keyword evidence="1" id="KW-1133">Transmembrane helix</keyword>
<sequence>MNTMILRITTQVITVLNGVIHCLLGYLLSVKELPAKNKALLSVKGLVLGVHRYVNTEEQVKVLSSSTSVITITQRVQFRSSV</sequence>
<evidence type="ECO:0000313" key="2">
    <source>
        <dbReference type="EMBL" id="GJT15870.1"/>
    </source>
</evidence>
<reference evidence="2" key="2">
    <citation type="submission" date="2022-01" db="EMBL/GenBank/DDBJ databases">
        <authorList>
            <person name="Yamashiro T."/>
            <person name="Shiraishi A."/>
            <person name="Satake H."/>
            <person name="Nakayama K."/>
        </authorList>
    </citation>
    <scope>NUCLEOTIDE SEQUENCE</scope>
</reference>
<protein>
    <recommendedName>
        <fullName evidence="4">Secreted protein</fullName>
    </recommendedName>
</protein>
<comment type="caution">
    <text evidence="2">The sequence shown here is derived from an EMBL/GenBank/DDBJ whole genome shotgun (WGS) entry which is preliminary data.</text>
</comment>
<reference evidence="2" key="1">
    <citation type="journal article" date="2022" name="Int. J. Mol. Sci.">
        <title>Draft Genome of Tanacetum Coccineum: Genomic Comparison of Closely Related Tanacetum-Family Plants.</title>
        <authorList>
            <person name="Yamashiro T."/>
            <person name="Shiraishi A."/>
            <person name="Nakayama K."/>
            <person name="Satake H."/>
        </authorList>
    </citation>
    <scope>NUCLEOTIDE SEQUENCE</scope>
</reference>
<proteinExistence type="predicted"/>
<feature type="transmembrane region" description="Helical" evidence="1">
    <location>
        <begin position="6"/>
        <end position="28"/>
    </location>
</feature>
<organism evidence="2 3">
    <name type="scientific">Tanacetum coccineum</name>
    <dbReference type="NCBI Taxonomy" id="301880"/>
    <lineage>
        <taxon>Eukaryota</taxon>
        <taxon>Viridiplantae</taxon>
        <taxon>Streptophyta</taxon>
        <taxon>Embryophyta</taxon>
        <taxon>Tracheophyta</taxon>
        <taxon>Spermatophyta</taxon>
        <taxon>Magnoliopsida</taxon>
        <taxon>eudicotyledons</taxon>
        <taxon>Gunneridae</taxon>
        <taxon>Pentapetalae</taxon>
        <taxon>asterids</taxon>
        <taxon>campanulids</taxon>
        <taxon>Asterales</taxon>
        <taxon>Asteraceae</taxon>
        <taxon>Asteroideae</taxon>
        <taxon>Anthemideae</taxon>
        <taxon>Anthemidinae</taxon>
        <taxon>Tanacetum</taxon>
    </lineage>
</organism>
<evidence type="ECO:0000313" key="3">
    <source>
        <dbReference type="Proteomes" id="UP001151760"/>
    </source>
</evidence>
<evidence type="ECO:0008006" key="4">
    <source>
        <dbReference type="Google" id="ProtNLM"/>
    </source>
</evidence>
<gene>
    <name evidence="2" type="ORF">Tco_0874576</name>
</gene>
<accession>A0ABQ5BLZ7</accession>
<dbReference type="EMBL" id="BQNB010013430">
    <property type="protein sequence ID" value="GJT15870.1"/>
    <property type="molecule type" value="Genomic_DNA"/>
</dbReference>
<keyword evidence="1" id="KW-0812">Transmembrane</keyword>
<keyword evidence="1" id="KW-0472">Membrane</keyword>